<dbReference type="Pfam" id="PF13585">
    <property type="entry name" value="CHU_C"/>
    <property type="match status" value="1"/>
</dbReference>
<dbReference type="InterPro" id="IPR026341">
    <property type="entry name" value="T9SS_type_B"/>
</dbReference>
<feature type="chain" id="PRO_5045599053" evidence="1">
    <location>
        <begin position="19"/>
        <end position="388"/>
    </location>
</feature>
<protein>
    <submittedName>
        <fullName evidence="2">Gliding motility-associated C-terminal domain-containing protein</fullName>
    </submittedName>
</protein>
<dbReference type="Proteomes" id="UP000664807">
    <property type="component" value="Unassembled WGS sequence"/>
</dbReference>
<evidence type="ECO:0000313" key="3">
    <source>
        <dbReference type="Proteomes" id="UP000664807"/>
    </source>
</evidence>
<dbReference type="EMBL" id="JAFLNM010000003">
    <property type="protein sequence ID" value="MBO0342847.1"/>
    <property type="molecule type" value="Genomic_DNA"/>
</dbReference>
<evidence type="ECO:0000256" key="1">
    <source>
        <dbReference type="SAM" id="SignalP"/>
    </source>
</evidence>
<dbReference type="RefSeq" id="WP_207029817.1">
    <property type="nucleotide sequence ID" value="NZ_JAFLNM010000003.1"/>
</dbReference>
<proteinExistence type="predicted"/>
<organism evidence="2 3">
    <name type="scientific">Flagellimonas profundi</name>
    <dbReference type="NCBI Taxonomy" id="2915620"/>
    <lineage>
        <taxon>Bacteria</taxon>
        <taxon>Pseudomonadati</taxon>
        <taxon>Bacteroidota</taxon>
        <taxon>Flavobacteriia</taxon>
        <taxon>Flavobacteriales</taxon>
        <taxon>Flavobacteriaceae</taxon>
        <taxon>Flagellimonas</taxon>
    </lineage>
</organism>
<keyword evidence="1" id="KW-0732">Signal</keyword>
<comment type="caution">
    <text evidence="2">The sequence shown here is derived from an EMBL/GenBank/DDBJ whole genome shotgun (WGS) entry which is preliminary data.</text>
</comment>
<dbReference type="NCBIfam" id="TIGR04131">
    <property type="entry name" value="Bac_Flav_CTERM"/>
    <property type="match status" value="1"/>
</dbReference>
<accession>A0ABS3FIZ2</accession>
<name>A0ABS3FIZ2_9FLAO</name>
<gene>
    <name evidence="2" type="ORF">J0654_14420</name>
</gene>
<reference evidence="2 3" key="1">
    <citation type="submission" date="2021-03" db="EMBL/GenBank/DDBJ databases">
        <title>Muricauda lutimaris sp. nov. and Muricauda ruestringensis sp. nov, two marine members of the Flavobacteriaceae isolated from deep sea sediments of Western Pacific.</title>
        <authorList>
            <person name="Zhao S."/>
            <person name="Liu R."/>
        </authorList>
    </citation>
    <scope>NUCLEOTIDE SEQUENCE [LARGE SCALE GENOMIC DNA]</scope>
    <source>
        <strain evidence="2 3">BC31-3-A3</strain>
    </source>
</reference>
<keyword evidence="3" id="KW-1185">Reference proteome</keyword>
<feature type="signal peptide" evidence="1">
    <location>
        <begin position="1"/>
        <end position="18"/>
    </location>
</feature>
<evidence type="ECO:0000313" key="2">
    <source>
        <dbReference type="EMBL" id="MBO0342847.1"/>
    </source>
</evidence>
<sequence>MKTLLHIAFLLWVNFAVAQTGLFNNGNLQMHNNANLGLHTDFINNASFEQTSGLVGFYGNGVIIVSGSFSPTLWDTEIMNSSNVFLQNPVLVQNNVNFIDGDFLTPANNQAVYLNFMGQGFFTGESNASKITGFAAVNDRDVFSFPVGDQQQLRPLTLLSQSTTPLAICAYFFEDPSNPSSILEGFDTDEKEQEIGSVSDREFWIIQSDVPAQVTISWNPRSGLAAIPNATPESIIVVGWSKTDNEWVIIGNSAFSGDLTQGFITSETFLPSDYAAITFGTIPLPSDTFAVNNPTLGNYFLSPNGDGTNDFWIIDGLEESPNNSVRIFNRYGQKVFEQVNYTNEFRGIANTGTLITNQSAGLPEGVYFYLVTMDDLELEYSGFLFLDR</sequence>